<comment type="caution">
    <text evidence="1">The sequence shown here is derived from an EMBL/GenBank/DDBJ whole genome shotgun (WGS) entry which is preliminary data.</text>
</comment>
<gene>
    <name evidence="1" type="primary">jg12515</name>
    <name evidence="1" type="ORF">PAEG_LOCUS9426</name>
</gene>
<sequence>MMMMELIRRFRVTKRAMKRAMLRISLRDQIRNDEFVEEPDLPKWLNGDTRDIAWRTDRRWDWMTSSNSQAAAGRWTLSA</sequence>
<keyword evidence="2" id="KW-1185">Reference proteome</keyword>
<dbReference type="EMBL" id="CAKXAJ010024778">
    <property type="protein sequence ID" value="CAH2230169.1"/>
    <property type="molecule type" value="Genomic_DNA"/>
</dbReference>
<evidence type="ECO:0000313" key="1">
    <source>
        <dbReference type="EMBL" id="CAH2230169.1"/>
    </source>
</evidence>
<evidence type="ECO:0000313" key="2">
    <source>
        <dbReference type="Proteomes" id="UP000838756"/>
    </source>
</evidence>
<accession>A0A8S4R8R3</accession>
<protein>
    <submittedName>
        <fullName evidence="1">Jg12515 protein</fullName>
    </submittedName>
</protein>
<proteinExistence type="predicted"/>
<organism evidence="1 2">
    <name type="scientific">Pararge aegeria aegeria</name>
    <dbReference type="NCBI Taxonomy" id="348720"/>
    <lineage>
        <taxon>Eukaryota</taxon>
        <taxon>Metazoa</taxon>
        <taxon>Ecdysozoa</taxon>
        <taxon>Arthropoda</taxon>
        <taxon>Hexapoda</taxon>
        <taxon>Insecta</taxon>
        <taxon>Pterygota</taxon>
        <taxon>Neoptera</taxon>
        <taxon>Endopterygota</taxon>
        <taxon>Lepidoptera</taxon>
        <taxon>Glossata</taxon>
        <taxon>Ditrysia</taxon>
        <taxon>Papilionoidea</taxon>
        <taxon>Nymphalidae</taxon>
        <taxon>Satyrinae</taxon>
        <taxon>Satyrini</taxon>
        <taxon>Parargina</taxon>
        <taxon>Pararge</taxon>
    </lineage>
</organism>
<reference evidence="1" key="1">
    <citation type="submission" date="2022-03" db="EMBL/GenBank/DDBJ databases">
        <authorList>
            <person name="Lindestad O."/>
        </authorList>
    </citation>
    <scope>NUCLEOTIDE SEQUENCE</scope>
</reference>
<name>A0A8S4R8R3_9NEOP</name>
<dbReference type="Proteomes" id="UP000838756">
    <property type="component" value="Unassembled WGS sequence"/>
</dbReference>
<dbReference type="OrthoDB" id="7384832at2759"/>
<dbReference type="AlphaFoldDB" id="A0A8S4R8R3"/>